<keyword evidence="3" id="KW-1185">Reference proteome</keyword>
<accession>A0ABV2L749</accession>
<protein>
    <submittedName>
        <fullName evidence="2">Uncharacterized protein</fullName>
    </submittedName>
</protein>
<sequence>MRGISAIAGLTLLVCGPAFAAEATDARTPIDSWAQMRAALVGCWTVPAGTEGSVMAFRFLLAPNGGLRGPPRVMARILKGDEAARRAYEASAYAALDRCLPFALTPHFKAIMGETLVQLRFVNTPREPALNLGSAITIFAEEAQRP</sequence>
<proteinExistence type="predicted"/>
<evidence type="ECO:0000256" key="1">
    <source>
        <dbReference type="SAM" id="SignalP"/>
    </source>
</evidence>
<dbReference type="Proteomes" id="UP001549145">
    <property type="component" value="Unassembled WGS sequence"/>
</dbReference>
<evidence type="ECO:0000313" key="2">
    <source>
        <dbReference type="EMBL" id="MET3693656.1"/>
    </source>
</evidence>
<feature type="chain" id="PRO_5045099851" evidence="1">
    <location>
        <begin position="21"/>
        <end position="146"/>
    </location>
</feature>
<feature type="signal peptide" evidence="1">
    <location>
        <begin position="1"/>
        <end position="20"/>
    </location>
</feature>
<name>A0ABV2L749_9HYPH</name>
<evidence type="ECO:0000313" key="3">
    <source>
        <dbReference type="Proteomes" id="UP001549145"/>
    </source>
</evidence>
<reference evidence="2 3" key="1">
    <citation type="submission" date="2024-06" db="EMBL/GenBank/DDBJ databases">
        <title>Genomic Encyclopedia of Type Strains, Phase IV (KMG-IV): sequencing the most valuable type-strain genomes for metagenomic binning, comparative biology and taxonomic classification.</title>
        <authorList>
            <person name="Goeker M."/>
        </authorList>
    </citation>
    <scope>NUCLEOTIDE SEQUENCE [LARGE SCALE GENOMIC DNA]</scope>
    <source>
        <strain evidence="2 3">DSM 21331</strain>
    </source>
</reference>
<gene>
    <name evidence="2" type="ORF">ABID43_003207</name>
</gene>
<comment type="caution">
    <text evidence="2">The sequence shown here is derived from an EMBL/GenBank/DDBJ whole genome shotgun (WGS) entry which is preliminary data.</text>
</comment>
<organism evidence="2 3">
    <name type="scientific">Methylobacterium goesingense</name>
    <dbReference type="NCBI Taxonomy" id="243690"/>
    <lineage>
        <taxon>Bacteria</taxon>
        <taxon>Pseudomonadati</taxon>
        <taxon>Pseudomonadota</taxon>
        <taxon>Alphaproteobacteria</taxon>
        <taxon>Hyphomicrobiales</taxon>
        <taxon>Methylobacteriaceae</taxon>
        <taxon>Methylobacterium</taxon>
    </lineage>
</organism>
<keyword evidence="1" id="KW-0732">Signal</keyword>
<dbReference type="RefSeq" id="WP_238279164.1">
    <property type="nucleotide sequence ID" value="NZ_BPQL01000051.1"/>
</dbReference>
<dbReference type="EMBL" id="JBEPMM010000009">
    <property type="protein sequence ID" value="MET3693656.1"/>
    <property type="molecule type" value="Genomic_DNA"/>
</dbReference>